<evidence type="ECO:0000313" key="2">
    <source>
        <dbReference type="Proteomes" id="UP000031656"/>
    </source>
</evidence>
<evidence type="ECO:0000313" key="1">
    <source>
        <dbReference type="EMBL" id="AHK72057.1"/>
    </source>
</evidence>
<name>A0A067Z753_GLUOY</name>
<proteinExistence type="predicted"/>
<reference evidence="1 2" key="1">
    <citation type="journal article" date="2015" name="Appl. Microbiol. Biotechnol.">
        <title>The consequence of an additional NADH dehydrogenase paralog on the growth of Gluconobacter oxydans DSM3504.</title>
        <authorList>
            <person name="Kostner D."/>
            <person name="Luchterhand B."/>
            <person name="Junker A."/>
            <person name="Volland S."/>
            <person name="Daniel R."/>
            <person name="Buchs J."/>
            <person name="Liebl W."/>
            <person name="Ehrenreich A."/>
        </authorList>
    </citation>
    <scope>NUCLEOTIDE SEQUENCE [LARGE SCALE GENOMIC DNA]</scope>
    <source>
        <strain evidence="1">DSM 3504</strain>
    </source>
</reference>
<dbReference type="Proteomes" id="UP000031656">
    <property type="component" value="Chromosome"/>
</dbReference>
<protein>
    <submittedName>
        <fullName evidence="1">Uncharacterized protein</fullName>
    </submittedName>
</protein>
<accession>A0A067Z753</accession>
<gene>
    <name evidence="1" type="ORF">GLS_c21860</name>
</gene>
<sequence>MKMLPALCRAATEDRMTSSGTALIPLTLLSDPAEWPEERRRDALLIGDPGVAGGWGDVADIPAASPFMNRHAAGCLCCTRDPVTMVLAQVFQDRVVGRRPFFREVAVLAGAGDLVAVRQQLENDVLVRARYRLMP</sequence>
<dbReference type="HOGENOM" id="CLU_1882810_0_0_5"/>
<organism evidence="1 2">
    <name type="scientific">Gluconobacter oxydans DSM 3504</name>
    <dbReference type="NCBI Taxonomy" id="1288313"/>
    <lineage>
        <taxon>Bacteria</taxon>
        <taxon>Pseudomonadati</taxon>
        <taxon>Pseudomonadota</taxon>
        <taxon>Alphaproteobacteria</taxon>
        <taxon>Acetobacterales</taxon>
        <taxon>Acetobacteraceae</taxon>
        <taxon>Gluconobacter</taxon>
    </lineage>
</organism>
<dbReference type="EMBL" id="CP004373">
    <property type="protein sequence ID" value="AHK72057.1"/>
    <property type="molecule type" value="Genomic_DNA"/>
</dbReference>
<dbReference type="AlphaFoldDB" id="A0A067Z753"/>
<dbReference type="KEGG" id="goy:GLS_c21860"/>